<reference evidence="3 4" key="1">
    <citation type="submission" date="2019-04" db="EMBL/GenBank/DDBJ databases">
        <title>Bacillus caeni sp. nov., a bacterium isolated from mangrove sediment.</title>
        <authorList>
            <person name="Huang H."/>
            <person name="Mo K."/>
            <person name="Hu Y."/>
        </authorList>
    </citation>
    <scope>NUCLEOTIDE SEQUENCE [LARGE SCALE GENOMIC DNA]</scope>
    <source>
        <strain evidence="3 4">HB172195</strain>
    </source>
</reference>
<evidence type="ECO:0000256" key="1">
    <source>
        <dbReference type="SAM" id="Phobius"/>
    </source>
</evidence>
<evidence type="ECO:0000313" key="4">
    <source>
        <dbReference type="Proteomes" id="UP000308230"/>
    </source>
</evidence>
<evidence type="ECO:0000259" key="2">
    <source>
        <dbReference type="SMART" id="SM00014"/>
    </source>
</evidence>
<dbReference type="EMBL" id="SWLG01000001">
    <property type="protein sequence ID" value="TLS39025.1"/>
    <property type="molecule type" value="Genomic_DNA"/>
</dbReference>
<dbReference type="CDD" id="cd03392">
    <property type="entry name" value="PAP2_like_2"/>
    <property type="match status" value="1"/>
</dbReference>
<accession>A0A5R9FHH9</accession>
<feature type="transmembrane region" description="Helical" evidence="1">
    <location>
        <begin position="114"/>
        <end position="136"/>
    </location>
</feature>
<dbReference type="PANTHER" id="PTHR14969">
    <property type="entry name" value="SPHINGOSINE-1-PHOSPHATE PHOSPHOHYDROLASE"/>
    <property type="match status" value="1"/>
</dbReference>
<keyword evidence="1" id="KW-1133">Transmembrane helix</keyword>
<dbReference type="SMART" id="SM00014">
    <property type="entry name" value="acidPPc"/>
    <property type="match status" value="1"/>
</dbReference>
<protein>
    <submittedName>
        <fullName evidence="3">Phosphatase PAP2 family protein</fullName>
    </submittedName>
</protein>
<dbReference type="Proteomes" id="UP000308230">
    <property type="component" value="Unassembled WGS sequence"/>
</dbReference>
<dbReference type="AlphaFoldDB" id="A0A5R9FHH9"/>
<dbReference type="Pfam" id="PF01569">
    <property type="entry name" value="PAP2"/>
    <property type="match status" value="1"/>
</dbReference>
<dbReference type="PANTHER" id="PTHR14969:SF13">
    <property type="entry name" value="AT30094P"/>
    <property type="match status" value="1"/>
</dbReference>
<keyword evidence="1" id="KW-0472">Membrane</keyword>
<proteinExistence type="predicted"/>
<organism evidence="3 4">
    <name type="scientific">Exobacillus caeni</name>
    <dbReference type="NCBI Taxonomy" id="2574798"/>
    <lineage>
        <taxon>Bacteria</taxon>
        <taxon>Bacillati</taxon>
        <taxon>Bacillota</taxon>
        <taxon>Bacilli</taxon>
        <taxon>Bacillales</taxon>
        <taxon>Guptibacillaceae</taxon>
        <taxon>Exobacillus</taxon>
    </lineage>
</organism>
<dbReference type="InterPro" id="IPR000326">
    <property type="entry name" value="PAP2/HPO"/>
</dbReference>
<name>A0A5R9FHH9_9BACL</name>
<dbReference type="Gene3D" id="1.20.144.10">
    <property type="entry name" value="Phosphatidic acid phosphatase type 2/haloperoxidase"/>
    <property type="match status" value="1"/>
</dbReference>
<keyword evidence="4" id="KW-1185">Reference proteome</keyword>
<keyword evidence="1" id="KW-0812">Transmembrane</keyword>
<dbReference type="OrthoDB" id="9789113at2"/>
<dbReference type="InterPro" id="IPR036938">
    <property type="entry name" value="PAP2/HPO_sf"/>
</dbReference>
<feature type="transmembrane region" description="Helical" evidence="1">
    <location>
        <begin position="74"/>
        <end position="94"/>
    </location>
</feature>
<feature type="domain" description="Phosphatidic acid phosphatase type 2/haloperoxidase" evidence="2">
    <location>
        <begin position="79"/>
        <end position="192"/>
    </location>
</feature>
<gene>
    <name evidence="3" type="ORF">FCL54_01570</name>
</gene>
<comment type="caution">
    <text evidence="3">The sequence shown here is derived from an EMBL/GenBank/DDBJ whole genome shotgun (WGS) entry which is preliminary data.</text>
</comment>
<evidence type="ECO:0000313" key="3">
    <source>
        <dbReference type="EMBL" id="TLS39025.1"/>
    </source>
</evidence>
<sequence>MFGALVVLFIGMALSYDSFLVKEIDEVVAAYMEQLRNPALTNVFLWFTYIGSKYVEFPLLIGIVAYMRITCKNGIISSVLLLNLLLVRWLNSFFKESFGRERPVHKPLIDVGGLSFPSGHAMITASFYGLLVYFCWRRFAEKGSSVGARITAAIGILVIQMIGISRIYLGVHYFSDVVGGFAAGAALLSLTVVCYNFLIGETAKQREGHPGD</sequence>
<feature type="transmembrane region" description="Helical" evidence="1">
    <location>
        <begin position="177"/>
        <end position="198"/>
    </location>
</feature>
<feature type="transmembrane region" description="Helical" evidence="1">
    <location>
        <begin position="148"/>
        <end position="171"/>
    </location>
</feature>
<dbReference type="SUPFAM" id="SSF48317">
    <property type="entry name" value="Acid phosphatase/Vanadium-dependent haloperoxidase"/>
    <property type="match status" value="1"/>
</dbReference>
<feature type="transmembrane region" description="Helical" evidence="1">
    <location>
        <begin position="39"/>
        <end position="67"/>
    </location>
</feature>